<comment type="caution">
    <text evidence="3">The sequence shown here is derived from an EMBL/GenBank/DDBJ whole genome shotgun (WGS) entry which is preliminary data.</text>
</comment>
<keyword evidence="4" id="KW-1185">Reference proteome</keyword>
<dbReference type="PROSITE" id="PS50020">
    <property type="entry name" value="WW_DOMAIN_2"/>
    <property type="match status" value="1"/>
</dbReference>
<dbReference type="SUPFAM" id="SSF50156">
    <property type="entry name" value="PDZ domain-like"/>
    <property type="match status" value="1"/>
</dbReference>
<evidence type="ECO:0000313" key="3">
    <source>
        <dbReference type="EMBL" id="KAK2720065.1"/>
    </source>
</evidence>
<dbReference type="PANTHER" id="PTHR46221:SF3">
    <property type="entry name" value="FERM AND PDZ DOMAIN-CONTAINING PROTEIN 4"/>
    <property type="match status" value="1"/>
</dbReference>
<feature type="domain" description="PDZ" evidence="2">
    <location>
        <begin position="97"/>
        <end position="174"/>
    </location>
</feature>
<feature type="domain" description="WW" evidence="1">
    <location>
        <begin position="53"/>
        <end position="86"/>
    </location>
</feature>
<reference evidence="3" key="1">
    <citation type="submission" date="2023-07" db="EMBL/GenBank/DDBJ databases">
        <title>Chromosome-level genome assembly of Artemia franciscana.</title>
        <authorList>
            <person name="Jo E."/>
        </authorList>
    </citation>
    <scope>NUCLEOTIDE SEQUENCE</scope>
    <source>
        <tissue evidence="3">Whole body</tissue>
    </source>
</reference>
<dbReference type="Pfam" id="PF00397">
    <property type="entry name" value="WW"/>
    <property type="match status" value="1"/>
</dbReference>
<dbReference type="Gene3D" id="2.30.42.10">
    <property type="match status" value="1"/>
</dbReference>
<gene>
    <name evidence="3" type="ORF">QYM36_004094</name>
</gene>
<evidence type="ECO:0000259" key="1">
    <source>
        <dbReference type="PROSITE" id="PS50020"/>
    </source>
</evidence>
<dbReference type="FunFam" id="2.30.42.10:FF:000053">
    <property type="entry name" value="FERM and PDZ domain-containing protein 4"/>
    <property type="match status" value="1"/>
</dbReference>
<dbReference type="SMART" id="SM00456">
    <property type="entry name" value="WW"/>
    <property type="match status" value="1"/>
</dbReference>
<dbReference type="CDD" id="cd06769">
    <property type="entry name" value="PDZ_FRMPD1_3_4-like"/>
    <property type="match status" value="1"/>
</dbReference>
<evidence type="ECO:0000313" key="4">
    <source>
        <dbReference type="Proteomes" id="UP001187531"/>
    </source>
</evidence>
<dbReference type="SMART" id="SM00228">
    <property type="entry name" value="PDZ"/>
    <property type="match status" value="1"/>
</dbReference>
<dbReference type="PROSITE" id="PS01159">
    <property type="entry name" value="WW_DOMAIN_1"/>
    <property type="match status" value="1"/>
</dbReference>
<dbReference type="EMBL" id="JAVRJZ010000007">
    <property type="protein sequence ID" value="KAK2720065.1"/>
    <property type="molecule type" value="Genomic_DNA"/>
</dbReference>
<dbReference type="Gene3D" id="2.20.70.10">
    <property type="match status" value="1"/>
</dbReference>
<dbReference type="PANTHER" id="PTHR46221">
    <property type="entry name" value="FERM AND PDZ DOMAIN-CONTAINING PROTEIN FAMILY MEMBER"/>
    <property type="match status" value="1"/>
</dbReference>
<organism evidence="3 4">
    <name type="scientific">Artemia franciscana</name>
    <name type="common">Brine shrimp</name>
    <name type="synonym">Artemia sanfranciscana</name>
    <dbReference type="NCBI Taxonomy" id="6661"/>
    <lineage>
        <taxon>Eukaryota</taxon>
        <taxon>Metazoa</taxon>
        <taxon>Ecdysozoa</taxon>
        <taxon>Arthropoda</taxon>
        <taxon>Crustacea</taxon>
        <taxon>Branchiopoda</taxon>
        <taxon>Anostraca</taxon>
        <taxon>Artemiidae</taxon>
        <taxon>Artemia</taxon>
    </lineage>
</organism>
<dbReference type="InterPro" id="IPR001202">
    <property type="entry name" value="WW_dom"/>
</dbReference>
<dbReference type="AlphaFoldDB" id="A0AA88I1Y2"/>
<dbReference type="CDD" id="cd00201">
    <property type="entry name" value="WW"/>
    <property type="match status" value="1"/>
</dbReference>
<proteinExistence type="predicted"/>
<dbReference type="Pfam" id="PF00595">
    <property type="entry name" value="PDZ"/>
    <property type="match status" value="1"/>
</dbReference>
<dbReference type="InterPro" id="IPR036020">
    <property type="entry name" value="WW_dom_sf"/>
</dbReference>
<name>A0AA88I1Y2_ARTSF</name>
<sequence length="196" mass="22174">MITDDILNIIKVLNGSEEKNFPFRAFHVTQASSWIPPAECWDSASQSSDASSAQLPYGWEAALDRQGKTYYINHLNKTTTYEDPRKDWYDEPPQPRDAELQRHPEMGFGFVAGSEKPVIVRFVTEGGPSQDKLLPGDQIWKINGEDVHYAPRDHVISLIKSCKESVQLTVCQPPLDNNDSNVKVYPVEVIPNYLII</sequence>
<accession>A0AA88I1Y2</accession>
<protein>
    <submittedName>
        <fullName evidence="3">Uncharacterized protein</fullName>
    </submittedName>
</protein>
<evidence type="ECO:0000259" key="2">
    <source>
        <dbReference type="PROSITE" id="PS50106"/>
    </source>
</evidence>
<dbReference type="InterPro" id="IPR036034">
    <property type="entry name" value="PDZ_sf"/>
</dbReference>
<dbReference type="Proteomes" id="UP001187531">
    <property type="component" value="Unassembled WGS sequence"/>
</dbReference>
<dbReference type="PROSITE" id="PS50106">
    <property type="entry name" value="PDZ"/>
    <property type="match status" value="1"/>
</dbReference>
<dbReference type="SUPFAM" id="SSF51045">
    <property type="entry name" value="WW domain"/>
    <property type="match status" value="1"/>
</dbReference>
<dbReference type="InterPro" id="IPR001478">
    <property type="entry name" value="PDZ"/>
</dbReference>